<sequence length="249" mass="27502">MSLKRSADRKVTNLPSPNGKTAKIANSFGLPAGRGYSCPGATETCQRVCYAGKLENLYKGLREVLTANLAELVALDRAGMARLLGDMIADFRADCERAEARGARVPRDFRIHWDGDFFSWEYAQAWADVVRDNADVRFWVYTRSFDPRSLDVLPALADLTNLSVYLSVDPDNLEAAAAARKRHPWVRWAYLAETFADGRADLDGLPGKRYPCPENGRRIPLISAKGSACIRCGICPSGRGDVVFSVAKR</sequence>
<dbReference type="EMBL" id="FXTJ01000006">
    <property type="protein sequence ID" value="SMO89218.1"/>
    <property type="molecule type" value="Genomic_DNA"/>
</dbReference>
<evidence type="ECO:0000313" key="2">
    <source>
        <dbReference type="EMBL" id="SMO89218.1"/>
    </source>
</evidence>
<feature type="domain" description="Gene product 88" evidence="1">
    <location>
        <begin position="1"/>
        <end position="235"/>
    </location>
</feature>
<protein>
    <recommendedName>
        <fullName evidence="1">Gene product 88 domain-containing protein</fullName>
    </recommendedName>
</protein>
<reference evidence="2 3" key="1">
    <citation type="submission" date="2017-05" db="EMBL/GenBank/DDBJ databases">
        <authorList>
            <person name="Varghese N."/>
            <person name="Submissions S."/>
        </authorList>
    </citation>
    <scope>NUCLEOTIDE SEQUENCE [LARGE SCALE GENOMIC DNA]</scope>
    <source>
        <strain evidence="2 3">DSM 46834</strain>
    </source>
</reference>
<evidence type="ECO:0000313" key="3">
    <source>
        <dbReference type="Proteomes" id="UP000317484"/>
    </source>
</evidence>
<keyword evidence="3" id="KW-1185">Reference proteome</keyword>
<proteinExistence type="predicted"/>
<evidence type="ECO:0000259" key="1">
    <source>
        <dbReference type="Pfam" id="PF17338"/>
    </source>
</evidence>
<dbReference type="AlphaFoldDB" id="A0A521EZ39"/>
<accession>A0A521EZ39</accession>
<dbReference type="InterPro" id="IPR020290">
    <property type="entry name" value="Gp88"/>
</dbReference>
<name>A0A521EZ39_9ACTN</name>
<gene>
    <name evidence="2" type="ORF">SAMN06273567_106161</name>
</gene>
<dbReference type="Pfam" id="PF17338">
    <property type="entry name" value="GP88"/>
    <property type="match status" value="1"/>
</dbReference>
<dbReference type="Proteomes" id="UP000317484">
    <property type="component" value="Unassembled WGS sequence"/>
</dbReference>
<organism evidence="2 3">
    <name type="scientific">Geodermatophilus aquaeductus</name>
    <dbReference type="NCBI Taxonomy" id="1564161"/>
    <lineage>
        <taxon>Bacteria</taxon>
        <taxon>Bacillati</taxon>
        <taxon>Actinomycetota</taxon>
        <taxon>Actinomycetes</taxon>
        <taxon>Geodermatophilales</taxon>
        <taxon>Geodermatophilaceae</taxon>
        <taxon>Geodermatophilus</taxon>
    </lineage>
</organism>